<reference evidence="3 4" key="1">
    <citation type="submission" date="2020-08" db="EMBL/GenBank/DDBJ databases">
        <title>Genomic Encyclopedia of Type Strains, Phase III (KMG-III): the genomes of soil and plant-associated and newly described type strains.</title>
        <authorList>
            <person name="Whitman W."/>
        </authorList>
    </citation>
    <scope>NUCLEOTIDE SEQUENCE [LARGE SCALE GENOMIC DNA]</scope>
    <source>
        <strain evidence="3 4">CECT 8960</strain>
    </source>
</reference>
<dbReference type="EMBL" id="JACHJQ010000007">
    <property type="protein sequence ID" value="MBB4910609.1"/>
    <property type="molecule type" value="Genomic_DNA"/>
</dbReference>
<evidence type="ECO:0000313" key="3">
    <source>
        <dbReference type="EMBL" id="MBB4910609.1"/>
    </source>
</evidence>
<keyword evidence="4" id="KW-1185">Reference proteome</keyword>
<evidence type="ECO:0000256" key="1">
    <source>
        <dbReference type="ARBA" id="ARBA00006738"/>
    </source>
</evidence>
<dbReference type="InterPro" id="IPR003509">
    <property type="entry name" value="UPF0102_YraN-like"/>
</dbReference>
<accession>A0A7W7QC80</accession>
<gene>
    <name evidence="3" type="ORF">FHR82_006867</name>
</gene>
<dbReference type="CDD" id="cd20736">
    <property type="entry name" value="PoNe_Nuclease"/>
    <property type="match status" value="1"/>
</dbReference>
<dbReference type="HAMAP" id="MF_00048">
    <property type="entry name" value="UPF0102"/>
    <property type="match status" value="1"/>
</dbReference>
<keyword evidence="3" id="KW-0540">Nuclease</keyword>
<dbReference type="GO" id="GO:0003676">
    <property type="term" value="F:nucleic acid binding"/>
    <property type="evidence" value="ECO:0007669"/>
    <property type="project" value="InterPro"/>
</dbReference>
<dbReference type="Proteomes" id="UP000520767">
    <property type="component" value="Unassembled WGS sequence"/>
</dbReference>
<comment type="caution">
    <text evidence="3">The sequence shown here is derived from an EMBL/GenBank/DDBJ whole genome shotgun (WGS) entry which is preliminary data.</text>
</comment>
<dbReference type="PANTHER" id="PTHR34039">
    <property type="entry name" value="UPF0102 PROTEIN YRAN"/>
    <property type="match status" value="1"/>
</dbReference>
<dbReference type="NCBIfam" id="NF009154">
    <property type="entry name" value="PRK12497.3-3"/>
    <property type="match status" value="1"/>
</dbReference>
<dbReference type="SUPFAM" id="SSF52980">
    <property type="entry name" value="Restriction endonuclease-like"/>
    <property type="match status" value="1"/>
</dbReference>
<protein>
    <recommendedName>
        <fullName evidence="2">UPF0102 protein FHR82_006867</fullName>
    </recommendedName>
</protein>
<dbReference type="NCBIfam" id="TIGR00252">
    <property type="entry name" value="YraN family protein"/>
    <property type="match status" value="1"/>
</dbReference>
<dbReference type="InterPro" id="IPR011856">
    <property type="entry name" value="tRNA_endonuc-like_dom_sf"/>
</dbReference>
<comment type="similarity">
    <text evidence="1 2">Belongs to the UPF0102 family.</text>
</comment>
<evidence type="ECO:0000256" key="2">
    <source>
        <dbReference type="HAMAP-Rule" id="MF_00048"/>
    </source>
</evidence>
<dbReference type="PANTHER" id="PTHR34039:SF1">
    <property type="entry name" value="UPF0102 PROTEIN YRAN"/>
    <property type="match status" value="1"/>
</dbReference>
<evidence type="ECO:0000313" key="4">
    <source>
        <dbReference type="Proteomes" id="UP000520767"/>
    </source>
</evidence>
<dbReference type="Pfam" id="PF02021">
    <property type="entry name" value="UPF0102"/>
    <property type="match status" value="1"/>
</dbReference>
<dbReference type="GO" id="GO:0004519">
    <property type="term" value="F:endonuclease activity"/>
    <property type="evidence" value="ECO:0007669"/>
    <property type="project" value="UniProtKB-KW"/>
</dbReference>
<dbReference type="AlphaFoldDB" id="A0A7W7QC80"/>
<dbReference type="Gene3D" id="3.40.1350.10">
    <property type="match status" value="1"/>
</dbReference>
<organism evidence="3 4">
    <name type="scientific">Actinophytocola algeriensis</name>
    <dbReference type="NCBI Taxonomy" id="1768010"/>
    <lineage>
        <taxon>Bacteria</taxon>
        <taxon>Bacillati</taxon>
        <taxon>Actinomycetota</taxon>
        <taxon>Actinomycetes</taxon>
        <taxon>Pseudonocardiales</taxon>
        <taxon>Pseudonocardiaceae</taxon>
    </lineage>
</organism>
<name>A0A7W7QC80_9PSEU</name>
<dbReference type="RefSeq" id="WP_184814632.1">
    <property type="nucleotide sequence ID" value="NZ_JACHJQ010000007.1"/>
</dbReference>
<keyword evidence="3" id="KW-0255">Endonuclease</keyword>
<dbReference type="InterPro" id="IPR011335">
    <property type="entry name" value="Restrct_endonuc-II-like"/>
</dbReference>
<sequence length="126" mass="14141">MTTEATHTRPAHLRTGERGEALAARYLEAQGLTVLSKNWRCPEGELDLVLTDGKTLVVCEVKTRTTDNYGPPAEAVDEPKAARIRRLTRRWRADHGVPHVPTRYDIVAILWPPDETPKVSHLRGVL</sequence>
<keyword evidence="3" id="KW-0378">Hydrolase</keyword>
<dbReference type="NCBIfam" id="NF009150">
    <property type="entry name" value="PRK12497.1-3"/>
    <property type="match status" value="1"/>
</dbReference>
<proteinExistence type="inferred from homology"/>